<dbReference type="EMBL" id="OX459946">
    <property type="protein sequence ID" value="CAI9153658.1"/>
    <property type="molecule type" value="Genomic_DNA"/>
</dbReference>
<feature type="compositionally biased region" description="Basic residues" evidence="1">
    <location>
        <begin position="162"/>
        <end position="172"/>
    </location>
</feature>
<accession>A0ABN8XX56</accession>
<organism evidence="2 3">
    <name type="scientific">Rangifer tarandus platyrhynchus</name>
    <name type="common">Svalbard reindeer</name>
    <dbReference type="NCBI Taxonomy" id="3082113"/>
    <lineage>
        <taxon>Eukaryota</taxon>
        <taxon>Metazoa</taxon>
        <taxon>Chordata</taxon>
        <taxon>Craniata</taxon>
        <taxon>Vertebrata</taxon>
        <taxon>Euteleostomi</taxon>
        <taxon>Mammalia</taxon>
        <taxon>Eutheria</taxon>
        <taxon>Laurasiatheria</taxon>
        <taxon>Artiodactyla</taxon>
        <taxon>Ruminantia</taxon>
        <taxon>Pecora</taxon>
        <taxon>Cervidae</taxon>
        <taxon>Odocoileinae</taxon>
        <taxon>Rangifer</taxon>
    </lineage>
</organism>
<feature type="compositionally biased region" description="Low complexity" evidence="1">
    <location>
        <begin position="125"/>
        <end position="136"/>
    </location>
</feature>
<proteinExistence type="predicted"/>
<evidence type="ECO:0000313" key="3">
    <source>
        <dbReference type="Proteomes" id="UP001176941"/>
    </source>
</evidence>
<gene>
    <name evidence="2" type="ORF">MRATA1EN1_LOCUS2620</name>
</gene>
<dbReference type="Proteomes" id="UP001176941">
    <property type="component" value="Chromosome 10"/>
</dbReference>
<feature type="region of interest" description="Disordered" evidence="1">
    <location>
        <begin position="117"/>
        <end position="137"/>
    </location>
</feature>
<evidence type="ECO:0000313" key="2">
    <source>
        <dbReference type="EMBL" id="CAI9153658.1"/>
    </source>
</evidence>
<sequence>MSEGALTLPASQTSRRRADATEVSLFPVVPALGPSYHLGTQHPALLLLCGQERQLGGVGVGSVRGGLGEESCFQAQQHLSLPWGGRLSPVTGACREGAVRRRAWQSSSNNIGVTPLLGGEGAERASPAGPSKPSSPVHTVNIIFKPKAGKEESKKQYFSSHAKNRIKKRSGRPRPLQLFLGGPPLPTSVWCWVDGIPGFSPSKIGATPGSRQRPFYFLF</sequence>
<protein>
    <submittedName>
        <fullName evidence="2">Uncharacterized protein</fullName>
    </submittedName>
</protein>
<reference evidence="2" key="1">
    <citation type="submission" date="2023-04" db="EMBL/GenBank/DDBJ databases">
        <authorList>
            <consortium name="ELIXIR-Norway"/>
        </authorList>
    </citation>
    <scope>NUCLEOTIDE SEQUENCE [LARGE SCALE GENOMIC DNA]</scope>
</reference>
<name>A0ABN8XX56_RANTA</name>
<keyword evidence="3" id="KW-1185">Reference proteome</keyword>
<evidence type="ECO:0000256" key="1">
    <source>
        <dbReference type="SAM" id="MobiDB-lite"/>
    </source>
</evidence>
<feature type="region of interest" description="Disordered" evidence="1">
    <location>
        <begin position="151"/>
        <end position="175"/>
    </location>
</feature>